<evidence type="ECO:0000256" key="1">
    <source>
        <dbReference type="SAM" id="SignalP"/>
    </source>
</evidence>
<dbReference type="Pfam" id="PF13648">
    <property type="entry name" value="Lipocalin_4"/>
    <property type="match status" value="1"/>
</dbReference>
<dbReference type="PROSITE" id="PS51257">
    <property type="entry name" value="PROKAR_LIPOPROTEIN"/>
    <property type="match status" value="1"/>
</dbReference>
<dbReference type="AlphaFoldDB" id="A0A1G9BGG0"/>
<dbReference type="RefSeq" id="WP_089680405.1">
    <property type="nucleotide sequence ID" value="NZ_FNFO01000002.1"/>
</dbReference>
<keyword evidence="4" id="KW-1185">Reference proteome</keyword>
<protein>
    <submittedName>
        <fullName evidence="3">Lipocalin-like domain-containing protein</fullName>
    </submittedName>
</protein>
<sequence>MKTFGKLLFIGSLASLAALTSCDKKGDPAPDRAELLMGKKWSVTASTMTYTDGQETHTEDIYAEMEACEKDDLMEFKANSVLTHSEGTTKCDEEDEDSYDETWSLSADHSKLIIETDEETLVFDIQELNDSKLTIKTDYGTGSLVSTVSFVKK</sequence>
<evidence type="ECO:0000313" key="4">
    <source>
        <dbReference type="Proteomes" id="UP000198510"/>
    </source>
</evidence>
<gene>
    <name evidence="3" type="ORF">SAMN05421823_102609</name>
</gene>
<feature type="domain" description="Lipocalin-like" evidence="2">
    <location>
        <begin position="40"/>
        <end position="135"/>
    </location>
</feature>
<dbReference type="EMBL" id="FNFO01000002">
    <property type="protein sequence ID" value="SDK38602.1"/>
    <property type="molecule type" value="Genomic_DNA"/>
</dbReference>
<feature type="chain" id="PRO_5011484121" evidence="1">
    <location>
        <begin position="18"/>
        <end position="153"/>
    </location>
</feature>
<dbReference type="OrthoDB" id="882093at2"/>
<dbReference type="STRING" id="1075417.SAMN05421823_102609"/>
<keyword evidence="1" id="KW-0732">Signal</keyword>
<dbReference type="InterPro" id="IPR024311">
    <property type="entry name" value="Lipocalin-like"/>
</dbReference>
<dbReference type="Proteomes" id="UP000198510">
    <property type="component" value="Unassembled WGS sequence"/>
</dbReference>
<feature type="signal peptide" evidence="1">
    <location>
        <begin position="1"/>
        <end position="17"/>
    </location>
</feature>
<proteinExistence type="predicted"/>
<name>A0A1G9BGG0_9BACT</name>
<evidence type="ECO:0000313" key="3">
    <source>
        <dbReference type="EMBL" id="SDK38602.1"/>
    </source>
</evidence>
<reference evidence="3 4" key="1">
    <citation type="submission" date="2016-10" db="EMBL/GenBank/DDBJ databases">
        <authorList>
            <person name="de Groot N.N."/>
        </authorList>
    </citation>
    <scope>NUCLEOTIDE SEQUENCE [LARGE SCALE GENOMIC DNA]</scope>
    <source>
        <strain evidence="3 4">DSM 25186</strain>
    </source>
</reference>
<accession>A0A1G9BGG0</accession>
<evidence type="ECO:0000259" key="2">
    <source>
        <dbReference type="Pfam" id="PF13648"/>
    </source>
</evidence>
<organism evidence="3 4">
    <name type="scientific">Catalinimonas alkaloidigena</name>
    <dbReference type="NCBI Taxonomy" id="1075417"/>
    <lineage>
        <taxon>Bacteria</taxon>
        <taxon>Pseudomonadati</taxon>
        <taxon>Bacteroidota</taxon>
        <taxon>Cytophagia</taxon>
        <taxon>Cytophagales</taxon>
        <taxon>Catalimonadaceae</taxon>
        <taxon>Catalinimonas</taxon>
    </lineage>
</organism>